<feature type="region of interest" description="Disordered" evidence="1">
    <location>
        <begin position="1"/>
        <end position="75"/>
    </location>
</feature>
<evidence type="ECO:0000256" key="1">
    <source>
        <dbReference type="SAM" id="MobiDB-lite"/>
    </source>
</evidence>
<accession>A0A2G5BCQ0</accession>
<dbReference type="STRING" id="763665.A0A2G5BCQ0"/>
<gene>
    <name evidence="2" type="ORF">COEREDRAFT_92225</name>
</gene>
<dbReference type="OrthoDB" id="5540927at2759"/>
<dbReference type="SUPFAM" id="SSF51182">
    <property type="entry name" value="RmlC-like cupins"/>
    <property type="match status" value="1"/>
</dbReference>
<dbReference type="Proteomes" id="UP000242474">
    <property type="component" value="Unassembled WGS sequence"/>
</dbReference>
<feature type="compositionally biased region" description="Polar residues" evidence="1">
    <location>
        <begin position="1"/>
        <end position="14"/>
    </location>
</feature>
<dbReference type="AlphaFoldDB" id="A0A2G5BCQ0"/>
<organism evidence="2 3">
    <name type="scientific">Coemansia reversa (strain ATCC 12441 / NRRL 1564)</name>
    <dbReference type="NCBI Taxonomy" id="763665"/>
    <lineage>
        <taxon>Eukaryota</taxon>
        <taxon>Fungi</taxon>
        <taxon>Fungi incertae sedis</taxon>
        <taxon>Zoopagomycota</taxon>
        <taxon>Kickxellomycotina</taxon>
        <taxon>Kickxellomycetes</taxon>
        <taxon>Kickxellales</taxon>
        <taxon>Kickxellaceae</taxon>
        <taxon>Coemansia</taxon>
    </lineage>
</organism>
<sequence length="745" mass="81960">MQQLYSSDDNYLQLSQQSGVSGGSSGSPAGPQIYRNSYPLHDTNATAVPPNAMKNKNVSAPHNLNAVPHYHSPQKQRSYVYPEIAKSGMPRPLPVTAAKTAPTTAYAQNFPPSATTVVDAGGIWGPPPPLAPPPETIMASPVVHHSGPYSAVPPPLVQQHSYGPPVPPGKLLHQTMLPPSGVPERPVPMSKPAQAGMPKFNRQRRSSNAMAYPPPGVVPVAGFPQSAPMSPATPYDPHMVAAQARSHTYQQLSDAAFPQPLSAPTQKPLGFPPLIAGAPTIPMVQNGPQFVPSTIAAVPQMGSSSRRSSIVQAPTQQQQQMIYPHVKPKTQPNSSNGVYDAMPRLRIAYLPNKERVCERTNFNTLFHCLKPVELVSRQNRSQTGPSSEHSRGTLYPLYKVNEDWIAPNVGLPLKNKPGYRCVLYVIDGTLLYDNGLSGEKLLSKGTVYMLTTSKDISIYARNPSQTHRAHILRMWIEMRDHVHNESNSTTNSDTFIPVQPTERNRQHKKKQQGTVTHPDFHSLIRHVADSDKQNCMLVLAQPDDYLPSYGMTSHIYGPMKKTKALPKDSLADVRRNPASPLESSFSMSQSMLFTRPDYFTPEPVDLESIDGEKEWGVTDPQLTSRVCVDPLKLEEDTFISLCQLEGGANVTYELYDSHDRDRAQQKQLARPGRGNYRRVWIQTIMADLNPNASANGGRLVINGDVTKPMRPGDSAYVSRLELHDTLVIENCGHIPLDFVVVEAPY</sequence>
<reference evidence="2 3" key="1">
    <citation type="journal article" date="2015" name="Genome Biol. Evol.">
        <title>Phylogenomic analyses indicate that early fungi evolved digesting cell walls of algal ancestors of land plants.</title>
        <authorList>
            <person name="Chang Y."/>
            <person name="Wang S."/>
            <person name="Sekimoto S."/>
            <person name="Aerts A.L."/>
            <person name="Choi C."/>
            <person name="Clum A."/>
            <person name="LaButti K.M."/>
            <person name="Lindquist E.A."/>
            <person name="Yee Ngan C."/>
            <person name="Ohm R.A."/>
            <person name="Salamov A.A."/>
            <person name="Grigoriev I.V."/>
            <person name="Spatafora J.W."/>
            <person name="Berbee M.L."/>
        </authorList>
    </citation>
    <scope>NUCLEOTIDE SEQUENCE [LARGE SCALE GENOMIC DNA]</scope>
    <source>
        <strain evidence="2 3">NRRL 1564</strain>
    </source>
</reference>
<keyword evidence="3" id="KW-1185">Reference proteome</keyword>
<evidence type="ECO:0000313" key="2">
    <source>
        <dbReference type="EMBL" id="PIA16790.1"/>
    </source>
</evidence>
<feature type="region of interest" description="Disordered" evidence="1">
    <location>
        <begin position="484"/>
        <end position="515"/>
    </location>
</feature>
<name>A0A2G5BCQ0_COERN</name>
<feature type="compositionally biased region" description="Polar residues" evidence="1">
    <location>
        <begin position="485"/>
        <end position="494"/>
    </location>
</feature>
<dbReference type="Gene3D" id="2.60.120.10">
    <property type="entry name" value="Jelly Rolls"/>
    <property type="match status" value="1"/>
</dbReference>
<dbReference type="EMBL" id="KZ303497">
    <property type="protein sequence ID" value="PIA16790.1"/>
    <property type="molecule type" value="Genomic_DNA"/>
</dbReference>
<dbReference type="InterPro" id="IPR014710">
    <property type="entry name" value="RmlC-like_jellyroll"/>
</dbReference>
<evidence type="ECO:0000313" key="3">
    <source>
        <dbReference type="Proteomes" id="UP000242474"/>
    </source>
</evidence>
<dbReference type="InterPro" id="IPR011051">
    <property type="entry name" value="RmlC_Cupin_sf"/>
</dbReference>
<proteinExistence type="predicted"/>
<protein>
    <submittedName>
        <fullName evidence="2">Uncharacterized protein</fullName>
    </submittedName>
</protein>